<proteinExistence type="predicted"/>
<organism evidence="1 2">
    <name type="scientific">Postia placenta MAD-698-R-SB12</name>
    <dbReference type="NCBI Taxonomy" id="670580"/>
    <lineage>
        <taxon>Eukaryota</taxon>
        <taxon>Fungi</taxon>
        <taxon>Dikarya</taxon>
        <taxon>Basidiomycota</taxon>
        <taxon>Agaricomycotina</taxon>
        <taxon>Agaricomycetes</taxon>
        <taxon>Polyporales</taxon>
        <taxon>Adustoporiaceae</taxon>
        <taxon>Rhodonia</taxon>
    </lineage>
</organism>
<sequence>ITDIGPEDVIVGLDWLREHNPEINWEEGSLKLSRCPEIKVLPDYEPEEDPAEVEWDEANLIEAWEQGITLPGAPQLFIAAGHTYS</sequence>
<dbReference type="GeneID" id="36328055"/>
<dbReference type="AlphaFoldDB" id="A0A1X6MH69"/>
<dbReference type="Proteomes" id="UP000194127">
    <property type="component" value="Unassembled WGS sequence"/>
</dbReference>
<gene>
    <name evidence="1" type="ORF">POSPLADRAFT_1093241</name>
</gene>
<reference evidence="1 2" key="1">
    <citation type="submission" date="2017-04" db="EMBL/GenBank/DDBJ databases">
        <title>Genome Sequence of the Model Brown-Rot Fungus Postia placenta SB12.</title>
        <authorList>
            <consortium name="DOE Joint Genome Institute"/>
            <person name="Gaskell J."/>
            <person name="Kersten P."/>
            <person name="Larrondo L.F."/>
            <person name="Canessa P."/>
            <person name="Martinez D."/>
            <person name="Hibbett D."/>
            <person name="Schmoll M."/>
            <person name="Kubicek C.P."/>
            <person name="Martinez A.T."/>
            <person name="Yadav J."/>
            <person name="Master E."/>
            <person name="Magnuson J.K."/>
            <person name="James T."/>
            <person name="Yaver D."/>
            <person name="Berka R."/>
            <person name="Labutti K."/>
            <person name="Lipzen A."/>
            <person name="Aerts A."/>
            <person name="Barry K."/>
            <person name="Henrissat B."/>
            <person name="Blanchette R."/>
            <person name="Grigoriev I."/>
            <person name="Cullen D."/>
        </authorList>
    </citation>
    <scope>NUCLEOTIDE SEQUENCE [LARGE SCALE GENOMIC DNA]</scope>
    <source>
        <strain evidence="1 2">MAD-698-R-SB12</strain>
    </source>
</reference>
<dbReference type="OrthoDB" id="2802569at2759"/>
<evidence type="ECO:0008006" key="3">
    <source>
        <dbReference type="Google" id="ProtNLM"/>
    </source>
</evidence>
<evidence type="ECO:0000313" key="2">
    <source>
        <dbReference type="Proteomes" id="UP000194127"/>
    </source>
</evidence>
<dbReference type="Gene3D" id="2.40.70.10">
    <property type="entry name" value="Acid Proteases"/>
    <property type="match status" value="1"/>
</dbReference>
<feature type="non-terminal residue" evidence="1">
    <location>
        <position position="85"/>
    </location>
</feature>
<dbReference type="EMBL" id="KZ111135">
    <property type="protein sequence ID" value="OSX55685.1"/>
    <property type="molecule type" value="Genomic_DNA"/>
</dbReference>
<keyword evidence="2" id="KW-1185">Reference proteome</keyword>
<protein>
    <recommendedName>
        <fullName evidence="3">Reverse transcriptase domain-containing protein</fullName>
    </recommendedName>
</protein>
<evidence type="ECO:0000313" key="1">
    <source>
        <dbReference type="EMBL" id="OSX55685.1"/>
    </source>
</evidence>
<dbReference type="InterPro" id="IPR021109">
    <property type="entry name" value="Peptidase_aspartic_dom_sf"/>
</dbReference>
<feature type="non-terminal residue" evidence="1">
    <location>
        <position position="1"/>
    </location>
</feature>
<name>A0A1X6MH69_9APHY</name>
<dbReference type="RefSeq" id="XP_024332479.1">
    <property type="nucleotide sequence ID" value="XM_024483106.1"/>
</dbReference>
<accession>A0A1X6MH69</accession>